<accession>A0A1R3JDP1</accession>
<sequence length="220" mass="25126">MAGAETPENLEQHSGTWPDLDPFLGESFRLSFNKIIESICAKGWFWPLPPMLGDGKPVDLLKLFKIVMKKGGYDVVTRSGLWNLVGKESGSEILMISRKKIHVLKRKRDSTNWGLLNWVIEIGKDPCDPVVGSLPDKSRWKLSDGSEELWKQILQFRQVAFLKKYDQKYQKMLPCIYDDDQTKFGYNLRKRQKQGNSSIDKHCGVPIVQAEVPEWTGVAS</sequence>
<dbReference type="PANTHER" id="PTHR46410">
    <property type="entry name" value="AT-RICH INTERACTIVE DOMAIN-CONTAINING PROTEIN 2"/>
    <property type="match status" value="1"/>
</dbReference>
<dbReference type="OrthoDB" id="1938591at2759"/>
<protein>
    <recommendedName>
        <fullName evidence="1">ARID domain-containing protein</fullName>
    </recommendedName>
</protein>
<dbReference type="GO" id="GO:0003677">
    <property type="term" value="F:DNA binding"/>
    <property type="evidence" value="ECO:0007669"/>
    <property type="project" value="InterPro"/>
</dbReference>
<evidence type="ECO:0000313" key="2">
    <source>
        <dbReference type="EMBL" id="OMO92938.1"/>
    </source>
</evidence>
<reference evidence="3" key="1">
    <citation type="submission" date="2013-09" db="EMBL/GenBank/DDBJ databases">
        <title>Corchorus olitorius genome sequencing.</title>
        <authorList>
            <person name="Alam M."/>
            <person name="Haque M.S."/>
            <person name="Islam M.S."/>
            <person name="Emdad E.M."/>
            <person name="Islam M.M."/>
            <person name="Ahmed B."/>
            <person name="Halim A."/>
            <person name="Hossen Q.M.M."/>
            <person name="Hossain M.Z."/>
            <person name="Ahmed R."/>
            <person name="Khan M.M."/>
            <person name="Islam R."/>
            <person name="Rashid M.M."/>
            <person name="Khan S.A."/>
            <person name="Rahman M.S."/>
            <person name="Alam M."/>
            <person name="Yahiya A.S."/>
            <person name="Khan M.S."/>
            <person name="Azam M.S."/>
            <person name="Haque T."/>
            <person name="Lashkar M.Z.H."/>
            <person name="Akhand A.I."/>
            <person name="Morshed G."/>
            <person name="Roy S."/>
            <person name="Uddin K.S."/>
            <person name="Rabeya T."/>
            <person name="Hossain A.S."/>
            <person name="Chowdhury A."/>
            <person name="Snigdha A.R."/>
            <person name="Mortoza M.S."/>
            <person name="Matin S.A."/>
            <person name="Hoque S.M.E."/>
            <person name="Islam M.K."/>
            <person name="Roy D.K."/>
            <person name="Haider R."/>
            <person name="Moosa M.M."/>
            <person name="Elias S.M."/>
            <person name="Hasan A.M."/>
            <person name="Jahan S."/>
            <person name="Shafiuddin M."/>
            <person name="Mahmood N."/>
            <person name="Shommy N.S."/>
        </authorList>
    </citation>
    <scope>NUCLEOTIDE SEQUENCE [LARGE SCALE GENOMIC DNA]</scope>
    <source>
        <strain evidence="3">cv. O-4</strain>
    </source>
</reference>
<dbReference type="Pfam" id="PF01388">
    <property type="entry name" value="ARID"/>
    <property type="match status" value="1"/>
</dbReference>
<evidence type="ECO:0000313" key="3">
    <source>
        <dbReference type="Proteomes" id="UP000187203"/>
    </source>
</evidence>
<name>A0A1R3JDP1_9ROSI</name>
<dbReference type="AlphaFoldDB" id="A0A1R3JDP1"/>
<dbReference type="Gene3D" id="1.10.150.60">
    <property type="entry name" value="ARID DNA-binding domain"/>
    <property type="match status" value="1"/>
</dbReference>
<gene>
    <name evidence="2" type="ORF">COLO4_17214</name>
</gene>
<dbReference type="InterPro" id="IPR001606">
    <property type="entry name" value="ARID_dom"/>
</dbReference>
<comment type="caution">
    <text evidence="2">The sequence shown here is derived from an EMBL/GenBank/DDBJ whole genome shotgun (WGS) entry which is preliminary data.</text>
</comment>
<dbReference type="PROSITE" id="PS51011">
    <property type="entry name" value="ARID"/>
    <property type="match status" value="1"/>
</dbReference>
<dbReference type="InterPro" id="IPR036431">
    <property type="entry name" value="ARID_dom_sf"/>
</dbReference>
<dbReference type="SUPFAM" id="SSF46774">
    <property type="entry name" value="ARID-like"/>
    <property type="match status" value="1"/>
</dbReference>
<dbReference type="CDD" id="cd16100">
    <property type="entry name" value="ARID"/>
    <property type="match status" value="1"/>
</dbReference>
<keyword evidence="3" id="KW-1185">Reference proteome</keyword>
<dbReference type="EMBL" id="AWUE01016319">
    <property type="protein sequence ID" value="OMO92938.1"/>
    <property type="molecule type" value="Genomic_DNA"/>
</dbReference>
<proteinExistence type="predicted"/>
<organism evidence="2 3">
    <name type="scientific">Corchorus olitorius</name>
    <dbReference type="NCBI Taxonomy" id="93759"/>
    <lineage>
        <taxon>Eukaryota</taxon>
        <taxon>Viridiplantae</taxon>
        <taxon>Streptophyta</taxon>
        <taxon>Embryophyta</taxon>
        <taxon>Tracheophyta</taxon>
        <taxon>Spermatophyta</taxon>
        <taxon>Magnoliopsida</taxon>
        <taxon>eudicotyledons</taxon>
        <taxon>Gunneridae</taxon>
        <taxon>Pentapetalae</taxon>
        <taxon>rosids</taxon>
        <taxon>malvids</taxon>
        <taxon>Malvales</taxon>
        <taxon>Malvaceae</taxon>
        <taxon>Grewioideae</taxon>
        <taxon>Apeibeae</taxon>
        <taxon>Corchorus</taxon>
    </lineage>
</organism>
<feature type="domain" description="ARID" evidence="1">
    <location>
        <begin position="25"/>
        <end position="120"/>
    </location>
</feature>
<dbReference type="Proteomes" id="UP000187203">
    <property type="component" value="Unassembled WGS sequence"/>
</dbReference>
<dbReference type="PANTHER" id="PTHR46410:SF1">
    <property type="entry name" value="AT-RICH INTERACTIVE DOMAIN-CONTAINING PROTEIN 1"/>
    <property type="match status" value="1"/>
</dbReference>
<evidence type="ECO:0000259" key="1">
    <source>
        <dbReference type="PROSITE" id="PS51011"/>
    </source>
</evidence>